<keyword evidence="6 8" id="KW-0472">Membrane</keyword>
<evidence type="ECO:0000256" key="6">
    <source>
        <dbReference type="ARBA" id="ARBA00023136"/>
    </source>
</evidence>
<dbReference type="Proteomes" id="UP000187495">
    <property type="component" value="Unassembled WGS sequence"/>
</dbReference>
<accession>A0A1N7EPW9</accession>
<keyword evidence="1 8" id="KW-0813">Transport</keyword>
<sequence>MSLLALVVLAFSMSMDAFSVAIAKGATLRSVSITQAMKQGLVFGVVEAIAPIIGWALGQAAHQWIRAVDHWLGFVLLTLLGIRCIYNALTNDRQQEVGKNLDISMDNEQVAGRNSMWLFITAIATSIDATVVGVTLAFLQVNIWLAAALIGLATTIMATMGLYLGRQLGDRFGKGAMIAGGVLLIIIGCSILYRDLMA</sequence>
<keyword evidence="3 8" id="KW-0812">Transmembrane</keyword>
<evidence type="ECO:0000256" key="1">
    <source>
        <dbReference type="ARBA" id="ARBA00022448"/>
    </source>
</evidence>
<dbReference type="HAMAP" id="MF_01521">
    <property type="entry name" value="MntP_pump"/>
    <property type="match status" value="1"/>
</dbReference>
<evidence type="ECO:0000256" key="2">
    <source>
        <dbReference type="ARBA" id="ARBA00022475"/>
    </source>
</evidence>
<feature type="chain" id="PRO_5013156556" description="Putative manganese efflux pump MntP" evidence="9">
    <location>
        <begin position="18"/>
        <end position="198"/>
    </location>
</feature>
<evidence type="ECO:0000256" key="4">
    <source>
        <dbReference type="ARBA" id="ARBA00022989"/>
    </source>
</evidence>
<evidence type="ECO:0000313" key="11">
    <source>
        <dbReference type="Proteomes" id="UP000187495"/>
    </source>
</evidence>
<keyword evidence="2 8" id="KW-1003">Cell membrane</keyword>
<keyword evidence="5 8" id="KW-0406">Ion transport</keyword>
<keyword evidence="7 8" id="KW-0464">Manganese</keyword>
<comment type="subcellular location">
    <subcellularLocation>
        <location evidence="8">Cell membrane</location>
        <topology evidence="8">Multi-pass membrane protein</topology>
    </subcellularLocation>
</comment>
<feature type="signal peptide" evidence="9">
    <location>
        <begin position="1"/>
        <end position="17"/>
    </location>
</feature>
<keyword evidence="11" id="KW-1185">Reference proteome</keyword>
<feature type="transmembrane region" description="Helical" evidence="8">
    <location>
        <begin position="39"/>
        <end position="58"/>
    </location>
</feature>
<reference evidence="11" key="1">
    <citation type="submission" date="2017-01" db="EMBL/GenBank/DDBJ databases">
        <authorList>
            <person name="Varghese N."/>
            <person name="Submissions S."/>
        </authorList>
    </citation>
    <scope>NUCLEOTIDE SEQUENCE [LARGE SCALE GENOMIC DNA]</scope>
    <source>
        <strain evidence="11">DSM 21768</strain>
    </source>
</reference>
<feature type="transmembrane region" description="Helical" evidence="8">
    <location>
        <begin position="70"/>
        <end position="89"/>
    </location>
</feature>
<gene>
    <name evidence="8" type="primary">mntP</name>
    <name evidence="10" type="ORF">SAMN02745664_10695</name>
</gene>
<dbReference type="STRING" id="34061.B0189_02125"/>
<dbReference type="PANTHER" id="PTHR35529">
    <property type="entry name" value="MANGANESE EFFLUX PUMP MNTP-RELATED"/>
    <property type="match status" value="1"/>
</dbReference>
<keyword evidence="9" id="KW-0732">Signal</keyword>
<dbReference type="PANTHER" id="PTHR35529:SF1">
    <property type="entry name" value="MANGANESE EFFLUX PUMP MNTP-RELATED"/>
    <property type="match status" value="1"/>
</dbReference>
<evidence type="ECO:0000256" key="7">
    <source>
        <dbReference type="ARBA" id="ARBA00023211"/>
    </source>
</evidence>
<dbReference type="InterPro" id="IPR003810">
    <property type="entry name" value="Mntp/YtaF"/>
</dbReference>
<dbReference type="InterPro" id="IPR022929">
    <property type="entry name" value="Put_MntP"/>
</dbReference>
<evidence type="ECO:0000256" key="8">
    <source>
        <dbReference type="HAMAP-Rule" id="MF_01521"/>
    </source>
</evidence>
<proteinExistence type="inferred from homology"/>
<dbReference type="GO" id="GO:0005384">
    <property type="term" value="F:manganese ion transmembrane transporter activity"/>
    <property type="evidence" value="ECO:0007669"/>
    <property type="project" value="UniProtKB-UniRule"/>
</dbReference>
<dbReference type="Pfam" id="PF02659">
    <property type="entry name" value="Mntp"/>
    <property type="match status" value="1"/>
</dbReference>
<comment type="similarity">
    <text evidence="8">Belongs to the MntP (TC 9.B.29) family.</text>
</comment>
<feature type="transmembrane region" description="Helical" evidence="8">
    <location>
        <begin position="143"/>
        <end position="164"/>
    </location>
</feature>
<keyword evidence="4 8" id="KW-1133">Transmembrane helix</keyword>
<name>A0A1N7EPW9_9GAMM</name>
<dbReference type="RefSeq" id="WP_076555176.1">
    <property type="nucleotide sequence ID" value="NZ_FTNU01000006.1"/>
</dbReference>
<feature type="transmembrane region" description="Helical" evidence="8">
    <location>
        <begin position="116"/>
        <end position="136"/>
    </location>
</feature>
<comment type="function">
    <text evidence="8">Probably functions as a manganese efflux pump.</text>
</comment>
<feature type="transmembrane region" description="Helical" evidence="8">
    <location>
        <begin position="176"/>
        <end position="193"/>
    </location>
</feature>
<dbReference type="EMBL" id="FTNU01000006">
    <property type="protein sequence ID" value="SIR90079.1"/>
    <property type="molecule type" value="Genomic_DNA"/>
</dbReference>
<evidence type="ECO:0000313" key="10">
    <source>
        <dbReference type="EMBL" id="SIR90079.1"/>
    </source>
</evidence>
<evidence type="ECO:0000256" key="3">
    <source>
        <dbReference type="ARBA" id="ARBA00022692"/>
    </source>
</evidence>
<evidence type="ECO:0000256" key="9">
    <source>
        <dbReference type="SAM" id="SignalP"/>
    </source>
</evidence>
<evidence type="ECO:0000256" key="5">
    <source>
        <dbReference type="ARBA" id="ARBA00023065"/>
    </source>
</evidence>
<dbReference type="GO" id="GO:0005886">
    <property type="term" value="C:plasma membrane"/>
    <property type="evidence" value="ECO:0007669"/>
    <property type="project" value="UniProtKB-SubCell"/>
</dbReference>
<dbReference type="AlphaFoldDB" id="A0A1N7EPW9"/>
<organism evidence="10 11">
    <name type="scientific">Moraxella cuniculi DSM 21768</name>
    <dbReference type="NCBI Taxonomy" id="1122245"/>
    <lineage>
        <taxon>Bacteria</taxon>
        <taxon>Pseudomonadati</taxon>
        <taxon>Pseudomonadota</taxon>
        <taxon>Gammaproteobacteria</taxon>
        <taxon>Moraxellales</taxon>
        <taxon>Moraxellaceae</taxon>
        <taxon>Moraxella</taxon>
    </lineage>
</organism>
<protein>
    <recommendedName>
        <fullName evidence="8">Putative manganese efflux pump MntP</fullName>
    </recommendedName>
</protein>